<dbReference type="GO" id="GO:0005929">
    <property type="term" value="C:cilium"/>
    <property type="evidence" value="ECO:0007669"/>
    <property type="project" value="TreeGrafter"/>
</dbReference>
<dbReference type="PANTHER" id="PTHR16517:SF7">
    <property type="entry name" value="PROTEIN KING TUBBY"/>
    <property type="match status" value="1"/>
</dbReference>
<comment type="caution">
    <text evidence="4">The sequence shown here is derived from an EMBL/GenBank/DDBJ whole genome shotgun (WGS) entry which is preliminary data.</text>
</comment>
<evidence type="ECO:0000313" key="4">
    <source>
        <dbReference type="EMBL" id="CAF1064159.1"/>
    </source>
</evidence>
<evidence type="ECO:0000256" key="1">
    <source>
        <dbReference type="ARBA" id="ARBA00007129"/>
    </source>
</evidence>
<dbReference type="AlphaFoldDB" id="A0A814LEQ1"/>
<feature type="compositionally biased region" description="Basic and acidic residues" evidence="2">
    <location>
        <begin position="1"/>
        <end position="14"/>
    </location>
</feature>
<dbReference type="Pfam" id="PF01167">
    <property type="entry name" value="Tub"/>
    <property type="match status" value="1"/>
</dbReference>
<name>A0A814LEQ1_9BILA</name>
<protein>
    <recommendedName>
        <fullName evidence="3">Tubby C-terminal domain-containing protein</fullName>
    </recommendedName>
</protein>
<dbReference type="GO" id="GO:0061512">
    <property type="term" value="P:protein localization to cilium"/>
    <property type="evidence" value="ECO:0007669"/>
    <property type="project" value="TreeGrafter"/>
</dbReference>
<accession>A0A814LEQ1</accession>
<dbReference type="Proteomes" id="UP000663882">
    <property type="component" value="Unassembled WGS sequence"/>
</dbReference>
<feature type="compositionally biased region" description="Polar residues" evidence="2">
    <location>
        <begin position="54"/>
        <end position="77"/>
    </location>
</feature>
<evidence type="ECO:0000313" key="5">
    <source>
        <dbReference type="Proteomes" id="UP000663882"/>
    </source>
</evidence>
<evidence type="ECO:0000259" key="3">
    <source>
        <dbReference type="Pfam" id="PF01167"/>
    </source>
</evidence>
<sequence length="391" mass="44357">MPHNVTRDPCRIVDSESDDEKDNRLRTHVQIATRPATPKVVPKRSPPKIVDWGASSNESTTDKTQYSHNTLNPSNDNASLSSTTQRSSSADSSLESNKQFNRLESTTTTPQSPSASSTDFDPIALIQEDLNNFIYMPVPKEYLSFVQCRLRRDTTGVQKGFFPTFYLQAERPGDNKKFFLLAARKVAKVNRQTEYIITTNVETLSKNAGGDGCVGKLRGNNLTGTEYTLYDRGLSPNKSSSKHSNNKESLRRELAAIVYNVNVFGIKGPRQMSAMLPELGHDIQPAKNEDGILDQWRDRRLNYLIQLRNRSPKYNEETKTYVLQFMGNRVAQPSVKNFQMIIENENREEEIVMQFGRVDKETFTCDFRYPLSAIQAFAIALSSFDSRIVRE</sequence>
<comment type="similarity">
    <text evidence="1">Belongs to the TUB family.</text>
</comment>
<dbReference type="InterPro" id="IPR025659">
    <property type="entry name" value="Tubby-like_C"/>
</dbReference>
<dbReference type="OrthoDB" id="8775810at2759"/>
<proteinExistence type="inferred from homology"/>
<dbReference type="PANTHER" id="PTHR16517">
    <property type="entry name" value="TUBBY-RELATED"/>
    <property type="match status" value="1"/>
</dbReference>
<dbReference type="Gene3D" id="3.20.90.10">
    <property type="entry name" value="Tubby Protein, Chain A"/>
    <property type="match status" value="1"/>
</dbReference>
<gene>
    <name evidence="4" type="ORF">RFH988_LOCUS17419</name>
</gene>
<evidence type="ECO:0000256" key="2">
    <source>
        <dbReference type="SAM" id="MobiDB-lite"/>
    </source>
</evidence>
<organism evidence="4 5">
    <name type="scientific">Rotaria sordida</name>
    <dbReference type="NCBI Taxonomy" id="392033"/>
    <lineage>
        <taxon>Eukaryota</taxon>
        <taxon>Metazoa</taxon>
        <taxon>Spiralia</taxon>
        <taxon>Gnathifera</taxon>
        <taxon>Rotifera</taxon>
        <taxon>Eurotatoria</taxon>
        <taxon>Bdelloidea</taxon>
        <taxon>Philodinida</taxon>
        <taxon>Philodinidae</taxon>
        <taxon>Rotaria</taxon>
    </lineage>
</organism>
<dbReference type="PRINTS" id="PR01573">
    <property type="entry name" value="SUPERTUBBY"/>
</dbReference>
<reference evidence="4" key="1">
    <citation type="submission" date="2021-02" db="EMBL/GenBank/DDBJ databases">
        <authorList>
            <person name="Nowell W R."/>
        </authorList>
    </citation>
    <scope>NUCLEOTIDE SEQUENCE</scope>
</reference>
<dbReference type="SUPFAM" id="SSF54518">
    <property type="entry name" value="Tubby C-terminal domain-like"/>
    <property type="match status" value="1"/>
</dbReference>
<feature type="compositionally biased region" description="Low complexity" evidence="2">
    <location>
        <begin position="78"/>
        <end position="94"/>
    </location>
</feature>
<feature type="domain" description="Tubby C-terminal" evidence="3">
    <location>
        <begin position="136"/>
        <end position="386"/>
    </location>
</feature>
<dbReference type="InterPro" id="IPR000007">
    <property type="entry name" value="Tubby_C"/>
</dbReference>
<feature type="region of interest" description="Disordered" evidence="2">
    <location>
        <begin position="1"/>
        <end position="97"/>
    </location>
</feature>
<dbReference type="EMBL" id="CAJNOO010000930">
    <property type="protein sequence ID" value="CAF1064159.1"/>
    <property type="molecule type" value="Genomic_DNA"/>
</dbReference>